<sequence>MASRGSALPGNANQTPPPAYGGGAPPGMSDSLVRHLTPDTNNTDYSEDEEDGEEGAEDESSSLSAINIIIQVPLHIQGDNNLVAVDTAQAVNKIVQGIVGSLKAMSMSGQGVPMIDEDGRPRPITVTAVAEVKITGSRNVVGEKIRPMLPKSGPKPAQDNKEGPSIKREREGSEEAEAKRTRLE</sequence>
<dbReference type="OrthoDB" id="5409271at2759"/>
<dbReference type="RefSeq" id="XP_024732803.1">
    <property type="nucleotide sequence ID" value="XM_024888744.1"/>
</dbReference>
<accession>A0A2J6SYQ7</accession>
<feature type="region of interest" description="Disordered" evidence="1">
    <location>
        <begin position="1"/>
        <end position="61"/>
    </location>
</feature>
<dbReference type="EMBL" id="KZ613854">
    <property type="protein sequence ID" value="PMD55899.1"/>
    <property type="molecule type" value="Genomic_DNA"/>
</dbReference>
<dbReference type="Proteomes" id="UP000235371">
    <property type="component" value="Unassembled WGS sequence"/>
</dbReference>
<gene>
    <name evidence="2" type="ORF">K444DRAFT_83165</name>
</gene>
<keyword evidence="3" id="KW-1185">Reference proteome</keyword>
<organism evidence="2 3">
    <name type="scientific">Hyaloscypha bicolor E</name>
    <dbReference type="NCBI Taxonomy" id="1095630"/>
    <lineage>
        <taxon>Eukaryota</taxon>
        <taxon>Fungi</taxon>
        <taxon>Dikarya</taxon>
        <taxon>Ascomycota</taxon>
        <taxon>Pezizomycotina</taxon>
        <taxon>Leotiomycetes</taxon>
        <taxon>Helotiales</taxon>
        <taxon>Hyaloscyphaceae</taxon>
        <taxon>Hyaloscypha</taxon>
        <taxon>Hyaloscypha bicolor</taxon>
    </lineage>
</organism>
<feature type="compositionally biased region" description="Basic and acidic residues" evidence="1">
    <location>
        <begin position="158"/>
        <end position="184"/>
    </location>
</feature>
<evidence type="ECO:0000313" key="2">
    <source>
        <dbReference type="EMBL" id="PMD55899.1"/>
    </source>
</evidence>
<protein>
    <submittedName>
        <fullName evidence="2">Uncharacterized protein</fullName>
    </submittedName>
</protein>
<feature type="compositionally biased region" description="Acidic residues" evidence="1">
    <location>
        <begin position="45"/>
        <end position="60"/>
    </location>
</feature>
<name>A0A2J6SYQ7_9HELO</name>
<evidence type="ECO:0000256" key="1">
    <source>
        <dbReference type="SAM" id="MobiDB-lite"/>
    </source>
</evidence>
<dbReference type="InParanoid" id="A0A2J6SYQ7"/>
<dbReference type="AlphaFoldDB" id="A0A2J6SYQ7"/>
<feature type="region of interest" description="Disordered" evidence="1">
    <location>
        <begin position="141"/>
        <end position="184"/>
    </location>
</feature>
<evidence type="ECO:0000313" key="3">
    <source>
        <dbReference type="Proteomes" id="UP000235371"/>
    </source>
</evidence>
<dbReference type="GeneID" id="36596820"/>
<reference evidence="2 3" key="1">
    <citation type="submission" date="2016-04" db="EMBL/GenBank/DDBJ databases">
        <title>A degradative enzymes factory behind the ericoid mycorrhizal symbiosis.</title>
        <authorList>
            <consortium name="DOE Joint Genome Institute"/>
            <person name="Martino E."/>
            <person name="Morin E."/>
            <person name="Grelet G."/>
            <person name="Kuo A."/>
            <person name="Kohler A."/>
            <person name="Daghino S."/>
            <person name="Barry K."/>
            <person name="Choi C."/>
            <person name="Cichocki N."/>
            <person name="Clum A."/>
            <person name="Copeland A."/>
            <person name="Hainaut M."/>
            <person name="Haridas S."/>
            <person name="Labutti K."/>
            <person name="Lindquist E."/>
            <person name="Lipzen A."/>
            <person name="Khouja H.-R."/>
            <person name="Murat C."/>
            <person name="Ohm R."/>
            <person name="Olson A."/>
            <person name="Spatafora J."/>
            <person name="Veneault-Fourrey C."/>
            <person name="Henrissat B."/>
            <person name="Grigoriev I."/>
            <person name="Martin F."/>
            <person name="Perotto S."/>
        </authorList>
    </citation>
    <scope>NUCLEOTIDE SEQUENCE [LARGE SCALE GENOMIC DNA]</scope>
    <source>
        <strain evidence="2 3">E</strain>
    </source>
</reference>
<proteinExistence type="predicted"/>